<organism evidence="2 3">
    <name type="scientific">Mycolicibacter heraklionensis</name>
    <dbReference type="NCBI Taxonomy" id="512402"/>
    <lineage>
        <taxon>Bacteria</taxon>
        <taxon>Bacillati</taxon>
        <taxon>Actinomycetota</taxon>
        <taxon>Actinomycetes</taxon>
        <taxon>Mycobacteriales</taxon>
        <taxon>Mycobacteriaceae</taxon>
        <taxon>Mycolicibacter</taxon>
    </lineage>
</organism>
<accession>A0ABR5FDY3</accession>
<name>A0ABR5FDY3_9MYCO</name>
<dbReference type="Proteomes" id="UP000036464">
    <property type="component" value="Unassembled WGS sequence"/>
</dbReference>
<sequence length="131" mass="13807">MGTERRRGDRPDRRDPGLKGAAHRVAPANSWRSATAQLSEAIASARAWGDPADCVDDVDYRPAAADCVNDVDYRPADADSAADDDHDAVADADYAADDDHDAAADADSAATIHDCQSANDDTPARTAPEDL</sequence>
<feature type="compositionally biased region" description="Basic and acidic residues" evidence="1">
    <location>
        <begin position="1"/>
        <end position="17"/>
    </location>
</feature>
<dbReference type="EMBL" id="LDPO01000011">
    <property type="protein sequence ID" value="KLO28063.1"/>
    <property type="molecule type" value="Genomic_DNA"/>
</dbReference>
<evidence type="ECO:0000313" key="3">
    <source>
        <dbReference type="Proteomes" id="UP000036464"/>
    </source>
</evidence>
<reference evidence="2 3" key="1">
    <citation type="submission" date="2015-05" db="EMBL/GenBank/DDBJ databases">
        <title>Genome sequence of Mycobacterium heraklionense Davo strain.</title>
        <authorList>
            <person name="Greninger A.L."/>
            <person name="Cunningham G."/>
            <person name="Miller S."/>
        </authorList>
    </citation>
    <scope>NUCLEOTIDE SEQUENCE [LARGE SCALE GENOMIC DNA]</scope>
    <source>
        <strain evidence="2 3">Davo</strain>
    </source>
</reference>
<feature type="region of interest" description="Disordered" evidence="1">
    <location>
        <begin position="74"/>
        <end position="131"/>
    </location>
</feature>
<comment type="caution">
    <text evidence="2">The sequence shown here is derived from an EMBL/GenBank/DDBJ whole genome shotgun (WGS) entry which is preliminary data.</text>
</comment>
<proteinExistence type="predicted"/>
<evidence type="ECO:0000256" key="1">
    <source>
        <dbReference type="SAM" id="MobiDB-lite"/>
    </source>
</evidence>
<gene>
    <name evidence="2" type="ORF">ABW16_14050</name>
</gene>
<feature type="region of interest" description="Disordered" evidence="1">
    <location>
        <begin position="1"/>
        <end position="31"/>
    </location>
</feature>
<dbReference type="RefSeq" id="WP_047319803.1">
    <property type="nucleotide sequence ID" value="NZ_LDPO01000011.1"/>
</dbReference>
<keyword evidence="3" id="KW-1185">Reference proteome</keyword>
<protein>
    <submittedName>
        <fullName evidence="2">Uncharacterized protein</fullName>
    </submittedName>
</protein>
<evidence type="ECO:0000313" key="2">
    <source>
        <dbReference type="EMBL" id="KLO28063.1"/>
    </source>
</evidence>